<reference evidence="1 2" key="1">
    <citation type="submission" date="2023-08" db="EMBL/GenBank/DDBJ databases">
        <authorList>
            <person name="Park J.-S."/>
        </authorList>
    </citation>
    <scope>NUCLEOTIDE SEQUENCE [LARGE SCALE GENOMIC DNA]</scope>
    <source>
        <strain evidence="1 2">2205BS29-5</strain>
    </source>
</reference>
<proteinExistence type="predicted"/>
<dbReference type="RefSeq" id="WP_305963172.1">
    <property type="nucleotide sequence ID" value="NZ_JAVAMQ010000007.1"/>
</dbReference>
<keyword evidence="2" id="KW-1185">Reference proteome</keyword>
<comment type="caution">
    <text evidence="1">The sequence shown here is derived from an EMBL/GenBank/DDBJ whole genome shotgun (WGS) entry which is preliminary data.</text>
</comment>
<dbReference type="EMBL" id="JAVAMQ010000007">
    <property type="protein sequence ID" value="MDP5307324.1"/>
    <property type="molecule type" value="Genomic_DNA"/>
</dbReference>
<evidence type="ECO:0000313" key="1">
    <source>
        <dbReference type="EMBL" id="MDP5307324.1"/>
    </source>
</evidence>
<accession>A0ABT9JCB5</accession>
<evidence type="ECO:0008006" key="3">
    <source>
        <dbReference type="Google" id="ProtNLM"/>
    </source>
</evidence>
<evidence type="ECO:0000313" key="2">
    <source>
        <dbReference type="Proteomes" id="UP001224997"/>
    </source>
</evidence>
<dbReference type="Proteomes" id="UP001224997">
    <property type="component" value="Unassembled WGS sequence"/>
</dbReference>
<gene>
    <name evidence="1" type="ORF">Q5Y72_09480</name>
</gene>
<sequence length="54" mass="5918">MKRYAGLDVSVNETAISIVDEDGRICREAKVVSHPEDLSKALTGTGFRIERIGL</sequence>
<name>A0ABT9JCB5_9RHOB</name>
<organism evidence="1 2">
    <name type="scientific">Paracoccus spongiarum</name>
    <dbReference type="NCBI Taxonomy" id="3064387"/>
    <lineage>
        <taxon>Bacteria</taxon>
        <taxon>Pseudomonadati</taxon>
        <taxon>Pseudomonadota</taxon>
        <taxon>Alphaproteobacteria</taxon>
        <taxon>Rhodobacterales</taxon>
        <taxon>Paracoccaceae</taxon>
        <taxon>Paracoccus</taxon>
    </lineage>
</organism>
<protein>
    <recommendedName>
        <fullName evidence="3">IS110 family transposase</fullName>
    </recommendedName>
</protein>